<reference evidence="1" key="2">
    <citation type="journal article" date="2015" name="Data Brief">
        <title>Shoot transcriptome of the giant reed, Arundo donax.</title>
        <authorList>
            <person name="Barrero R.A."/>
            <person name="Guerrero F.D."/>
            <person name="Moolhuijzen P."/>
            <person name="Goolsby J.A."/>
            <person name="Tidwell J."/>
            <person name="Bellgard S.E."/>
            <person name="Bellgard M.I."/>
        </authorList>
    </citation>
    <scope>NUCLEOTIDE SEQUENCE</scope>
    <source>
        <tissue evidence="1">Shoot tissue taken approximately 20 cm above the soil surface</tissue>
    </source>
</reference>
<accession>A0A0A9BXN4</accession>
<dbReference type="AlphaFoldDB" id="A0A0A9BXN4"/>
<proteinExistence type="predicted"/>
<organism evidence="1">
    <name type="scientific">Arundo donax</name>
    <name type="common">Giant reed</name>
    <name type="synonym">Donax arundinaceus</name>
    <dbReference type="NCBI Taxonomy" id="35708"/>
    <lineage>
        <taxon>Eukaryota</taxon>
        <taxon>Viridiplantae</taxon>
        <taxon>Streptophyta</taxon>
        <taxon>Embryophyta</taxon>
        <taxon>Tracheophyta</taxon>
        <taxon>Spermatophyta</taxon>
        <taxon>Magnoliopsida</taxon>
        <taxon>Liliopsida</taxon>
        <taxon>Poales</taxon>
        <taxon>Poaceae</taxon>
        <taxon>PACMAD clade</taxon>
        <taxon>Arundinoideae</taxon>
        <taxon>Arundineae</taxon>
        <taxon>Arundo</taxon>
    </lineage>
</organism>
<protein>
    <submittedName>
        <fullName evidence="1">Uncharacterized protein</fullName>
    </submittedName>
</protein>
<name>A0A0A9BXN4_ARUDO</name>
<reference evidence="1" key="1">
    <citation type="submission" date="2014-09" db="EMBL/GenBank/DDBJ databases">
        <authorList>
            <person name="Magalhaes I.L.F."/>
            <person name="Oliveira U."/>
            <person name="Santos F.R."/>
            <person name="Vidigal T.H.D.A."/>
            <person name="Brescovit A.D."/>
            <person name="Santos A.J."/>
        </authorList>
    </citation>
    <scope>NUCLEOTIDE SEQUENCE</scope>
    <source>
        <tissue evidence="1">Shoot tissue taken approximately 20 cm above the soil surface</tissue>
    </source>
</reference>
<evidence type="ECO:0000313" key="1">
    <source>
        <dbReference type="EMBL" id="JAD68804.1"/>
    </source>
</evidence>
<sequence>MLGMRCTSDAPQERPDMPDVLAALLDVAENGGASCRYRDGAQLEFT</sequence>
<dbReference type="EMBL" id="GBRH01229091">
    <property type="protein sequence ID" value="JAD68804.1"/>
    <property type="molecule type" value="Transcribed_RNA"/>
</dbReference>